<dbReference type="InterPro" id="IPR039532">
    <property type="entry name" value="TetR_C_Firmicutes"/>
</dbReference>
<dbReference type="PANTHER" id="PTHR43479">
    <property type="entry name" value="ACREF/ENVCD OPERON REPRESSOR-RELATED"/>
    <property type="match status" value="1"/>
</dbReference>
<evidence type="ECO:0000313" key="4">
    <source>
        <dbReference type="EMBL" id="MBB5182624.1"/>
    </source>
</evidence>
<keyword evidence="1 2" id="KW-0238">DNA-binding</keyword>
<evidence type="ECO:0000256" key="2">
    <source>
        <dbReference type="PROSITE-ProRule" id="PRU00335"/>
    </source>
</evidence>
<dbReference type="PANTHER" id="PTHR43479:SF11">
    <property type="entry name" value="ACREF_ENVCD OPERON REPRESSOR-RELATED"/>
    <property type="match status" value="1"/>
</dbReference>
<keyword evidence="5" id="KW-1185">Reference proteome</keyword>
<dbReference type="AlphaFoldDB" id="A0A7W8CX89"/>
<dbReference type="Pfam" id="PF00440">
    <property type="entry name" value="TetR_N"/>
    <property type="match status" value="1"/>
</dbReference>
<protein>
    <submittedName>
        <fullName evidence="4">AcrR family transcriptional regulator</fullName>
    </submittedName>
</protein>
<evidence type="ECO:0000313" key="5">
    <source>
        <dbReference type="Proteomes" id="UP000539953"/>
    </source>
</evidence>
<organism evidence="4 5">
    <name type="scientific">Catenisphaera adipataccumulans</name>
    <dbReference type="NCBI Taxonomy" id="700500"/>
    <lineage>
        <taxon>Bacteria</taxon>
        <taxon>Bacillati</taxon>
        <taxon>Bacillota</taxon>
        <taxon>Erysipelotrichia</taxon>
        <taxon>Erysipelotrichales</taxon>
        <taxon>Erysipelotrichaceae</taxon>
        <taxon>Catenisphaera</taxon>
    </lineage>
</organism>
<dbReference type="InterPro" id="IPR009057">
    <property type="entry name" value="Homeodomain-like_sf"/>
</dbReference>
<name>A0A7W8CX89_9FIRM</name>
<dbReference type="InterPro" id="IPR050624">
    <property type="entry name" value="HTH-type_Tx_Regulator"/>
</dbReference>
<gene>
    <name evidence="4" type="ORF">HNQ47_000643</name>
</gene>
<comment type="caution">
    <text evidence="4">The sequence shown here is derived from an EMBL/GenBank/DDBJ whole genome shotgun (WGS) entry which is preliminary data.</text>
</comment>
<dbReference type="Proteomes" id="UP000539953">
    <property type="component" value="Unassembled WGS sequence"/>
</dbReference>
<dbReference type="GO" id="GO:0003677">
    <property type="term" value="F:DNA binding"/>
    <property type="evidence" value="ECO:0007669"/>
    <property type="project" value="UniProtKB-UniRule"/>
</dbReference>
<feature type="domain" description="HTH tetR-type" evidence="3">
    <location>
        <begin position="12"/>
        <end position="72"/>
    </location>
</feature>
<dbReference type="Pfam" id="PF14278">
    <property type="entry name" value="TetR_C_8"/>
    <property type="match status" value="1"/>
</dbReference>
<evidence type="ECO:0000256" key="1">
    <source>
        <dbReference type="ARBA" id="ARBA00023125"/>
    </source>
</evidence>
<sequence>MILTGKEDPRVQKTIESIKEAFHDLILEKDYEKITVKELCERARINKKTFYTYYETLDDLLLETQSSIAAEYQNRIKGLSLKDMNQLVREFFLFSEEQGPFYEKITCGGSYAGIRQKMIEKVMSGSDTYAELRNVPEYEKEIIKTFTADSLLGSYRQWIASGKKLSVERIISLTAELITGGIRNYMHS</sequence>
<proteinExistence type="predicted"/>
<dbReference type="InterPro" id="IPR001647">
    <property type="entry name" value="HTH_TetR"/>
</dbReference>
<dbReference type="RefSeq" id="WP_183327455.1">
    <property type="nucleotide sequence ID" value="NZ_JACHHK010000002.1"/>
</dbReference>
<feature type="DNA-binding region" description="H-T-H motif" evidence="2">
    <location>
        <begin position="35"/>
        <end position="54"/>
    </location>
</feature>
<dbReference type="SUPFAM" id="SSF46689">
    <property type="entry name" value="Homeodomain-like"/>
    <property type="match status" value="1"/>
</dbReference>
<accession>A0A7W8CX89</accession>
<evidence type="ECO:0000259" key="3">
    <source>
        <dbReference type="PROSITE" id="PS50977"/>
    </source>
</evidence>
<dbReference type="PROSITE" id="PS50977">
    <property type="entry name" value="HTH_TETR_2"/>
    <property type="match status" value="1"/>
</dbReference>
<dbReference type="EMBL" id="JACHHK010000002">
    <property type="protein sequence ID" value="MBB5182624.1"/>
    <property type="molecule type" value="Genomic_DNA"/>
</dbReference>
<reference evidence="4 5" key="1">
    <citation type="submission" date="2020-08" db="EMBL/GenBank/DDBJ databases">
        <title>Genomic Encyclopedia of Type Strains, Phase IV (KMG-IV): sequencing the most valuable type-strain genomes for metagenomic binning, comparative biology and taxonomic classification.</title>
        <authorList>
            <person name="Goeker M."/>
        </authorList>
    </citation>
    <scope>NUCLEOTIDE SEQUENCE [LARGE SCALE GENOMIC DNA]</scope>
    <source>
        <strain evidence="4 5">DSM 25799</strain>
    </source>
</reference>
<dbReference type="Gene3D" id="1.10.357.10">
    <property type="entry name" value="Tetracycline Repressor, domain 2"/>
    <property type="match status" value="1"/>
</dbReference>